<accession>A0AAW1XLQ7</accession>
<feature type="compositionally biased region" description="Basic and acidic residues" evidence="1">
    <location>
        <begin position="14"/>
        <end position="25"/>
    </location>
</feature>
<gene>
    <name evidence="2" type="ORF">M0R45_014584</name>
</gene>
<dbReference type="Proteomes" id="UP001457282">
    <property type="component" value="Unassembled WGS sequence"/>
</dbReference>
<sequence>MTNGGMRNSSHKTLGTEHLHSRECPTQHPHRPSSPRLSQLRNDVTSASLIRFPNPQNAPPNIKIPTHGPPTTDKQYAQTPRGIFVTQETRKRPSDEREPFLIPNAPSLTDPSPENVCPHSSFQTLSALFLLQVLSSSGLSLSENPFR</sequence>
<protein>
    <submittedName>
        <fullName evidence="2">Uncharacterized protein</fullName>
    </submittedName>
</protein>
<organism evidence="2 3">
    <name type="scientific">Rubus argutus</name>
    <name type="common">Southern blackberry</name>
    <dbReference type="NCBI Taxonomy" id="59490"/>
    <lineage>
        <taxon>Eukaryota</taxon>
        <taxon>Viridiplantae</taxon>
        <taxon>Streptophyta</taxon>
        <taxon>Embryophyta</taxon>
        <taxon>Tracheophyta</taxon>
        <taxon>Spermatophyta</taxon>
        <taxon>Magnoliopsida</taxon>
        <taxon>eudicotyledons</taxon>
        <taxon>Gunneridae</taxon>
        <taxon>Pentapetalae</taxon>
        <taxon>rosids</taxon>
        <taxon>fabids</taxon>
        <taxon>Rosales</taxon>
        <taxon>Rosaceae</taxon>
        <taxon>Rosoideae</taxon>
        <taxon>Rosoideae incertae sedis</taxon>
        <taxon>Rubus</taxon>
    </lineage>
</organism>
<keyword evidence="3" id="KW-1185">Reference proteome</keyword>
<proteinExistence type="predicted"/>
<feature type="region of interest" description="Disordered" evidence="1">
    <location>
        <begin position="1"/>
        <end position="115"/>
    </location>
</feature>
<dbReference type="EMBL" id="JBEDUW010000003">
    <property type="protein sequence ID" value="KAK9937816.1"/>
    <property type="molecule type" value="Genomic_DNA"/>
</dbReference>
<comment type="caution">
    <text evidence="2">The sequence shown here is derived from an EMBL/GenBank/DDBJ whole genome shotgun (WGS) entry which is preliminary data.</text>
</comment>
<evidence type="ECO:0000313" key="3">
    <source>
        <dbReference type="Proteomes" id="UP001457282"/>
    </source>
</evidence>
<feature type="compositionally biased region" description="Basic and acidic residues" evidence="1">
    <location>
        <begin position="88"/>
        <end position="99"/>
    </location>
</feature>
<reference evidence="2 3" key="1">
    <citation type="journal article" date="2023" name="G3 (Bethesda)">
        <title>A chromosome-length genome assembly and annotation of blackberry (Rubus argutus, cv. 'Hillquist').</title>
        <authorList>
            <person name="Bruna T."/>
            <person name="Aryal R."/>
            <person name="Dudchenko O."/>
            <person name="Sargent D.J."/>
            <person name="Mead D."/>
            <person name="Buti M."/>
            <person name="Cavallini A."/>
            <person name="Hytonen T."/>
            <person name="Andres J."/>
            <person name="Pham M."/>
            <person name="Weisz D."/>
            <person name="Mascagni F."/>
            <person name="Usai G."/>
            <person name="Natali L."/>
            <person name="Bassil N."/>
            <person name="Fernandez G.E."/>
            <person name="Lomsadze A."/>
            <person name="Armour M."/>
            <person name="Olukolu B."/>
            <person name="Poorten T."/>
            <person name="Britton C."/>
            <person name="Davik J."/>
            <person name="Ashrafi H."/>
            <person name="Aiden E.L."/>
            <person name="Borodovsky M."/>
            <person name="Worthington M."/>
        </authorList>
    </citation>
    <scope>NUCLEOTIDE SEQUENCE [LARGE SCALE GENOMIC DNA]</scope>
    <source>
        <strain evidence="2">PI 553951</strain>
    </source>
</reference>
<feature type="compositionally biased region" description="Polar residues" evidence="1">
    <location>
        <begin position="106"/>
        <end position="115"/>
    </location>
</feature>
<feature type="compositionally biased region" description="Polar residues" evidence="1">
    <location>
        <begin position="1"/>
        <end position="13"/>
    </location>
</feature>
<name>A0AAW1XLQ7_RUBAR</name>
<feature type="compositionally biased region" description="Polar residues" evidence="1">
    <location>
        <begin position="35"/>
        <end position="48"/>
    </location>
</feature>
<evidence type="ECO:0000313" key="2">
    <source>
        <dbReference type="EMBL" id="KAK9937816.1"/>
    </source>
</evidence>
<evidence type="ECO:0000256" key="1">
    <source>
        <dbReference type="SAM" id="MobiDB-lite"/>
    </source>
</evidence>
<dbReference type="AlphaFoldDB" id="A0AAW1XLQ7"/>